<gene>
    <name evidence="1" type="ORF">RD2015_3181</name>
</gene>
<dbReference type="InterPro" id="IPR016181">
    <property type="entry name" value="Acyl_CoA_acyltransferase"/>
</dbReference>
<dbReference type="GO" id="GO:0016747">
    <property type="term" value="F:acyltransferase activity, transferring groups other than amino-acyl groups"/>
    <property type="evidence" value="ECO:0007669"/>
    <property type="project" value="InterPro"/>
</dbReference>
<reference evidence="1 2" key="1">
    <citation type="submission" date="2015-12" db="EMBL/GenBank/DDBJ databases">
        <title>Complete genome of Roseateles depolymerans KCTC 42856.</title>
        <authorList>
            <person name="Kim K.M."/>
        </authorList>
    </citation>
    <scope>NUCLEOTIDE SEQUENCE [LARGE SCALE GENOMIC DNA]</scope>
    <source>
        <strain evidence="1 2">KCTC 42856</strain>
    </source>
</reference>
<dbReference type="Gene3D" id="3.40.630.30">
    <property type="match status" value="1"/>
</dbReference>
<dbReference type="PANTHER" id="PTHR43792:SF1">
    <property type="entry name" value="N-ACETYLTRANSFERASE DOMAIN-CONTAINING PROTEIN"/>
    <property type="match status" value="1"/>
</dbReference>
<evidence type="ECO:0000313" key="2">
    <source>
        <dbReference type="Proteomes" id="UP000060699"/>
    </source>
</evidence>
<dbReference type="PANTHER" id="PTHR43792">
    <property type="entry name" value="GNAT FAMILY, PUTATIVE (AFU_ORTHOLOGUE AFUA_3G00765)-RELATED-RELATED"/>
    <property type="match status" value="1"/>
</dbReference>
<dbReference type="OrthoDB" id="9801656at2"/>
<dbReference type="AlphaFoldDB" id="A0A0U3MGW1"/>
<dbReference type="KEGG" id="rdp:RD2015_3181"/>
<keyword evidence="2" id="KW-1185">Reference proteome</keyword>
<dbReference type="Pfam" id="PF13302">
    <property type="entry name" value="Acetyltransf_3"/>
    <property type="match status" value="1"/>
</dbReference>
<keyword evidence="1" id="KW-0808">Transferase</keyword>
<sequence length="196" mass="22299">MTSLLTPRLHLVPFEDDHLAGLNAMNSDIEVMRYLGGKPQSLAETQASIDRVKARWQQYGYSWWSFFDRSSGQLVGAGCIQPTFAPRSTLPEIGWRLRRDHWGQGLASEAARRMARFAMDQLSMPVIEAVCAKDNLASAQVMQRLGMRFRGLERWDDEEGVFYEMTAQEWARSPARVKALEESVPEENASHRPPTK</sequence>
<organism evidence="1 2">
    <name type="scientific">Roseateles depolymerans</name>
    <dbReference type="NCBI Taxonomy" id="76731"/>
    <lineage>
        <taxon>Bacteria</taxon>
        <taxon>Pseudomonadati</taxon>
        <taxon>Pseudomonadota</taxon>
        <taxon>Betaproteobacteria</taxon>
        <taxon>Burkholderiales</taxon>
        <taxon>Sphaerotilaceae</taxon>
        <taxon>Roseateles</taxon>
    </lineage>
</organism>
<name>A0A0U3MGW1_9BURK</name>
<dbReference type="InterPro" id="IPR000182">
    <property type="entry name" value="GNAT_dom"/>
</dbReference>
<evidence type="ECO:0000313" key="1">
    <source>
        <dbReference type="EMBL" id="ALV07641.1"/>
    </source>
</evidence>
<dbReference type="RefSeq" id="WP_083525692.1">
    <property type="nucleotide sequence ID" value="NZ_CP013729.1"/>
</dbReference>
<dbReference type="InterPro" id="IPR051531">
    <property type="entry name" value="N-acetyltransferase"/>
</dbReference>
<dbReference type="SUPFAM" id="SSF55729">
    <property type="entry name" value="Acyl-CoA N-acyltransferases (Nat)"/>
    <property type="match status" value="1"/>
</dbReference>
<protein>
    <submittedName>
        <fullName evidence="1">N-acetyltransferase, putative</fullName>
    </submittedName>
</protein>
<dbReference type="STRING" id="76731.RD2015_3181"/>
<dbReference type="EMBL" id="CP013729">
    <property type="protein sequence ID" value="ALV07641.1"/>
    <property type="molecule type" value="Genomic_DNA"/>
</dbReference>
<accession>A0A0U3MGW1</accession>
<dbReference type="PROSITE" id="PS51186">
    <property type="entry name" value="GNAT"/>
    <property type="match status" value="1"/>
</dbReference>
<dbReference type="Proteomes" id="UP000060699">
    <property type="component" value="Chromosome"/>
</dbReference>
<proteinExistence type="predicted"/>